<dbReference type="PANTHER" id="PTHR36427">
    <property type="entry name" value="54S RIBOSOMAL PROTEIN L1, MITOCHONDRIAL"/>
    <property type="match status" value="1"/>
</dbReference>
<dbReference type="InterPro" id="IPR028364">
    <property type="entry name" value="Ribosomal_uL1/biogenesis"/>
</dbReference>
<dbReference type="EMBL" id="CAMKVN010001916">
    <property type="protein sequence ID" value="CAI2178779.1"/>
    <property type="molecule type" value="Genomic_DNA"/>
</dbReference>
<evidence type="ECO:0000256" key="4">
    <source>
        <dbReference type="SAM" id="MobiDB-lite"/>
    </source>
</evidence>
<evidence type="ECO:0000256" key="2">
    <source>
        <dbReference type="ARBA" id="ARBA00022980"/>
    </source>
</evidence>
<keyword evidence="6" id="KW-1185">Reference proteome</keyword>
<dbReference type="SUPFAM" id="SSF56808">
    <property type="entry name" value="Ribosomal protein L1"/>
    <property type="match status" value="1"/>
</dbReference>
<name>A0A9W4STQ7_9GLOM</name>
<keyword evidence="2" id="KW-0689">Ribosomal protein</keyword>
<gene>
    <name evidence="5" type="ORF">FWILDA_LOCUS8758</name>
</gene>
<sequence length="364" mass="41124">MKHSRRYQEIKEKIPNNKYYNVLEAIEFLRNNNPEKLKNIKVCFALNQSKRKTITALRSKIILPHPISPKGKIAVVKDDLPVEMTNDLTKIKAVELLSVEELVVHPQNEKKFRVPEKLPPKLFGLIARKVSLTENVLEAVNNFQQGEQEIKTDRGGNIHAVIGSSAFNQQQLEENYKSLYKKITGLKPVGWKKDFLKNITLSTTMAIKFKITEIINQDLNSGPIVIKIEEINFPTGKGSEKTKITKLNFGGDKITEIKDIFATSKSYQMEFKETEVKDNRTPKHTLNMCFEAGGSKPALPNKLNIEASEELRIFYNNHDGSIKLTKETGTPTDPGTPKKQPDDPGTPKKQPDDPGTPKKQPDDP</sequence>
<dbReference type="InterPro" id="IPR023674">
    <property type="entry name" value="Ribosomal_uL1-like"/>
</dbReference>
<evidence type="ECO:0000256" key="3">
    <source>
        <dbReference type="ARBA" id="ARBA00023274"/>
    </source>
</evidence>
<dbReference type="GO" id="GO:1990904">
    <property type="term" value="C:ribonucleoprotein complex"/>
    <property type="evidence" value="ECO:0007669"/>
    <property type="project" value="UniProtKB-KW"/>
</dbReference>
<dbReference type="Pfam" id="PF00687">
    <property type="entry name" value="Ribosomal_L1"/>
    <property type="match status" value="1"/>
</dbReference>
<evidence type="ECO:0000313" key="6">
    <source>
        <dbReference type="Proteomes" id="UP001153678"/>
    </source>
</evidence>
<proteinExistence type="inferred from homology"/>
<evidence type="ECO:0000256" key="1">
    <source>
        <dbReference type="ARBA" id="ARBA00010531"/>
    </source>
</evidence>
<organism evidence="5 6">
    <name type="scientific">Funneliformis geosporum</name>
    <dbReference type="NCBI Taxonomy" id="1117311"/>
    <lineage>
        <taxon>Eukaryota</taxon>
        <taxon>Fungi</taxon>
        <taxon>Fungi incertae sedis</taxon>
        <taxon>Mucoromycota</taxon>
        <taxon>Glomeromycotina</taxon>
        <taxon>Glomeromycetes</taxon>
        <taxon>Glomerales</taxon>
        <taxon>Glomeraceae</taxon>
        <taxon>Funneliformis</taxon>
    </lineage>
</organism>
<keyword evidence="3" id="KW-0687">Ribonucleoprotein</keyword>
<dbReference type="Gene3D" id="3.40.50.790">
    <property type="match status" value="1"/>
</dbReference>
<protein>
    <submittedName>
        <fullName evidence="5">17870_t:CDS:1</fullName>
    </submittedName>
</protein>
<feature type="non-terminal residue" evidence="5">
    <location>
        <position position="364"/>
    </location>
</feature>
<accession>A0A9W4STQ7</accession>
<dbReference type="InterPro" id="IPR016095">
    <property type="entry name" value="Ribosomal_uL1_3-a/b-sand"/>
</dbReference>
<feature type="compositionally biased region" description="Basic and acidic residues" evidence="4">
    <location>
        <begin position="339"/>
        <end position="364"/>
    </location>
</feature>
<evidence type="ECO:0000313" key="5">
    <source>
        <dbReference type="EMBL" id="CAI2178779.1"/>
    </source>
</evidence>
<dbReference type="AlphaFoldDB" id="A0A9W4STQ7"/>
<comment type="similarity">
    <text evidence="1">Belongs to the universal ribosomal protein uL1 family.</text>
</comment>
<feature type="compositionally biased region" description="Low complexity" evidence="4">
    <location>
        <begin position="327"/>
        <end position="338"/>
    </location>
</feature>
<dbReference type="PANTHER" id="PTHR36427:SF3">
    <property type="entry name" value="LARGE RIBOSOMAL SUBUNIT PROTEIN UL1M"/>
    <property type="match status" value="1"/>
</dbReference>
<dbReference type="Proteomes" id="UP001153678">
    <property type="component" value="Unassembled WGS sequence"/>
</dbReference>
<feature type="region of interest" description="Disordered" evidence="4">
    <location>
        <begin position="319"/>
        <end position="364"/>
    </location>
</feature>
<comment type="caution">
    <text evidence="5">The sequence shown here is derived from an EMBL/GenBank/DDBJ whole genome shotgun (WGS) entry which is preliminary data.</text>
</comment>
<dbReference type="Gene3D" id="3.30.190.20">
    <property type="match status" value="1"/>
</dbReference>
<dbReference type="GO" id="GO:0005840">
    <property type="term" value="C:ribosome"/>
    <property type="evidence" value="ECO:0007669"/>
    <property type="project" value="UniProtKB-KW"/>
</dbReference>
<reference evidence="5" key="1">
    <citation type="submission" date="2022-08" db="EMBL/GenBank/DDBJ databases">
        <authorList>
            <person name="Kallberg Y."/>
            <person name="Tangrot J."/>
            <person name="Rosling A."/>
        </authorList>
    </citation>
    <scope>NUCLEOTIDE SEQUENCE</scope>
    <source>
        <strain evidence="5">Wild A</strain>
    </source>
</reference>
<dbReference type="OrthoDB" id="1747252at2759"/>